<keyword evidence="2" id="KW-0732">Signal</keyword>
<dbReference type="InterPro" id="IPR050490">
    <property type="entry name" value="Bact_solute-bd_prot1"/>
</dbReference>
<protein>
    <submittedName>
        <fullName evidence="7">Extracellular solute-binding protein</fullName>
    </submittedName>
</protein>
<keyword evidence="3 6" id="KW-0472">Membrane</keyword>
<evidence type="ECO:0000256" key="2">
    <source>
        <dbReference type="ARBA" id="ARBA00022729"/>
    </source>
</evidence>
<dbReference type="AlphaFoldDB" id="A0A414S1A4"/>
<evidence type="ECO:0000313" key="7">
    <source>
        <dbReference type="EMBL" id="RHG07897.1"/>
    </source>
</evidence>
<dbReference type="InterPro" id="IPR006059">
    <property type="entry name" value="SBP"/>
</dbReference>
<keyword evidence="5" id="KW-0449">Lipoprotein</keyword>
<evidence type="ECO:0000256" key="4">
    <source>
        <dbReference type="ARBA" id="ARBA00023139"/>
    </source>
</evidence>
<reference evidence="7 8" key="1">
    <citation type="submission" date="2018-08" db="EMBL/GenBank/DDBJ databases">
        <title>A genome reference for cultivated species of the human gut microbiota.</title>
        <authorList>
            <person name="Zou Y."/>
            <person name="Xue W."/>
            <person name="Luo G."/>
        </authorList>
    </citation>
    <scope>NUCLEOTIDE SEQUENCE [LARGE SCALE GENOMIC DNA]</scope>
    <source>
        <strain evidence="7 8">AM23-13</strain>
    </source>
</reference>
<dbReference type="Proteomes" id="UP000284112">
    <property type="component" value="Unassembled WGS sequence"/>
</dbReference>
<evidence type="ECO:0000313" key="8">
    <source>
        <dbReference type="Proteomes" id="UP000284112"/>
    </source>
</evidence>
<dbReference type="SUPFAM" id="SSF53850">
    <property type="entry name" value="Periplasmic binding protein-like II"/>
    <property type="match status" value="1"/>
</dbReference>
<sequence length="437" mass="50602">MKKKSIYGLVVCFLSIILIILAWNYRQKNKPIVLEFGMFAESNWDVKNANAYVIIDDAIKKFEKEHPGVKVHYETGIRKEDYSEWLDRKILEGETPDVFMVLSDDFYKYVSLNVISDLDNQIANDRNFKKEYFFDTVLDIGKYHESQYALPYEVVPTLMFVNKTLLEQEGIEVPNENWTWSTMEQIVDQITKDKNGDGVIDQFGTYNYTWKEAVYSNGAELFDKDGKKAFFSGTKVNEAVKFVKKLNEMNGGREVTQNDFDSGNVAFMPLAFSEYRTYKTYPYKIKKYTSFQWDCTSMPAGPGGHNTSEVDALLMTIGNKSKHKELAWEFLKMLTSDSSIQREIFEYSQGASVLKYVTGSRYAESMIRKDMDVDERVIDNRLLSDAIENGRINPKFSKYSEAMALAENEIDDIYKNEKNIDSSLKVFQRSITKFLNQ</sequence>
<comment type="caution">
    <text evidence="7">The sequence shown here is derived from an EMBL/GenBank/DDBJ whole genome shotgun (WGS) entry which is preliminary data.</text>
</comment>
<dbReference type="Pfam" id="PF01547">
    <property type="entry name" value="SBP_bac_1"/>
    <property type="match status" value="1"/>
</dbReference>
<gene>
    <name evidence="7" type="ORF">DW641_09350</name>
</gene>
<keyword evidence="6" id="KW-0812">Transmembrane</keyword>
<dbReference type="PANTHER" id="PTHR43649:SF33">
    <property type="entry name" value="POLYGALACTURONAN_RHAMNOGALACTURONAN-BINDING PROTEIN YTCQ"/>
    <property type="match status" value="1"/>
</dbReference>
<evidence type="ECO:0000256" key="1">
    <source>
        <dbReference type="ARBA" id="ARBA00022475"/>
    </source>
</evidence>
<organism evidence="7 8">
    <name type="scientific">Dorea longicatena</name>
    <dbReference type="NCBI Taxonomy" id="88431"/>
    <lineage>
        <taxon>Bacteria</taxon>
        <taxon>Bacillati</taxon>
        <taxon>Bacillota</taxon>
        <taxon>Clostridia</taxon>
        <taxon>Lachnospirales</taxon>
        <taxon>Lachnospiraceae</taxon>
        <taxon>Dorea</taxon>
    </lineage>
</organism>
<keyword evidence="6" id="KW-1133">Transmembrane helix</keyword>
<dbReference type="PANTHER" id="PTHR43649">
    <property type="entry name" value="ARABINOSE-BINDING PROTEIN-RELATED"/>
    <property type="match status" value="1"/>
</dbReference>
<evidence type="ECO:0000256" key="5">
    <source>
        <dbReference type="ARBA" id="ARBA00023288"/>
    </source>
</evidence>
<dbReference type="RefSeq" id="WP_118309708.1">
    <property type="nucleotide sequence ID" value="NZ_QRHW01000014.1"/>
</dbReference>
<proteinExistence type="predicted"/>
<keyword evidence="4" id="KW-0564">Palmitate</keyword>
<keyword evidence="1" id="KW-1003">Cell membrane</keyword>
<accession>A0A414S1A4</accession>
<evidence type="ECO:0000256" key="6">
    <source>
        <dbReference type="SAM" id="Phobius"/>
    </source>
</evidence>
<dbReference type="Gene3D" id="3.40.190.10">
    <property type="entry name" value="Periplasmic binding protein-like II"/>
    <property type="match status" value="1"/>
</dbReference>
<dbReference type="EMBL" id="QRHW01000014">
    <property type="protein sequence ID" value="RHG07897.1"/>
    <property type="molecule type" value="Genomic_DNA"/>
</dbReference>
<feature type="transmembrane region" description="Helical" evidence="6">
    <location>
        <begin position="6"/>
        <end position="25"/>
    </location>
</feature>
<name>A0A414S1A4_9FIRM</name>
<evidence type="ECO:0000256" key="3">
    <source>
        <dbReference type="ARBA" id="ARBA00023136"/>
    </source>
</evidence>